<protein>
    <submittedName>
        <fullName evidence="2">Uma2 family endonuclease</fullName>
    </submittedName>
</protein>
<dbReference type="InterPro" id="IPR012296">
    <property type="entry name" value="Nuclease_put_TT1808"/>
</dbReference>
<organism evidence="2 3">
    <name type="scientific">Streptomyces hazeniae</name>
    <dbReference type="NCBI Taxonomy" id="3075538"/>
    <lineage>
        <taxon>Bacteria</taxon>
        <taxon>Bacillati</taxon>
        <taxon>Actinomycetota</taxon>
        <taxon>Actinomycetes</taxon>
        <taxon>Kitasatosporales</taxon>
        <taxon>Streptomycetaceae</taxon>
        <taxon>Streptomyces</taxon>
    </lineage>
</organism>
<keyword evidence="2" id="KW-0540">Nuclease</keyword>
<evidence type="ECO:0000313" key="3">
    <source>
        <dbReference type="Proteomes" id="UP001183414"/>
    </source>
</evidence>
<evidence type="ECO:0000313" key="2">
    <source>
        <dbReference type="EMBL" id="MDT0380894.1"/>
    </source>
</evidence>
<evidence type="ECO:0000259" key="1">
    <source>
        <dbReference type="Pfam" id="PF05685"/>
    </source>
</evidence>
<reference evidence="3" key="1">
    <citation type="submission" date="2023-07" db="EMBL/GenBank/DDBJ databases">
        <title>30 novel species of actinomycetes from the DSMZ collection.</title>
        <authorList>
            <person name="Nouioui I."/>
        </authorList>
    </citation>
    <scope>NUCLEOTIDE SEQUENCE [LARGE SCALE GENOMIC DNA]</scope>
    <source>
        <strain evidence="3">DSM 42041</strain>
    </source>
</reference>
<keyword evidence="2" id="KW-0255">Endonuclease</keyword>
<comment type="caution">
    <text evidence="2">The sequence shown here is derived from an EMBL/GenBank/DDBJ whole genome shotgun (WGS) entry which is preliminary data.</text>
</comment>
<dbReference type="InterPro" id="IPR011335">
    <property type="entry name" value="Restrct_endonuc-II-like"/>
</dbReference>
<dbReference type="Proteomes" id="UP001183414">
    <property type="component" value="Unassembled WGS sequence"/>
</dbReference>
<dbReference type="InterPro" id="IPR008538">
    <property type="entry name" value="Uma2"/>
</dbReference>
<dbReference type="GO" id="GO:0004519">
    <property type="term" value="F:endonuclease activity"/>
    <property type="evidence" value="ECO:0007669"/>
    <property type="project" value="UniProtKB-KW"/>
</dbReference>
<dbReference type="RefSeq" id="WP_311674598.1">
    <property type="nucleotide sequence ID" value="NZ_JAVREQ010000018.1"/>
</dbReference>
<name>A0ABU2NV87_9ACTN</name>
<dbReference type="CDD" id="cd06260">
    <property type="entry name" value="DUF820-like"/>
    <property type="match status" value="1"/>
</dbReference>
<sequence length="196" mass="21352">MTALPVDHRPDDGFGWDDAVRLWEGTKAPEGSKVEIIEGIVTVAPPPANARNVTAELVQRLLYSVIPTDWGVYQTQGLTVPTERGLYIPDLAVVPRDVLDAPGNRVPAEAAQLVVEITSRGNANHDRISKVHGYAQAEVPLYLLLDPWQSDKPTGTLFGEPRGGTYRVLDSVEYGGTIRLPEPFGVDIDTADFPLN</sequence>
<dbReference type="SUPFAM" id="SSF52980">
    <property type="entry name" value="Restriction endonuclease-like"/>
    <property type="match status" value="1"/>
</dbReference>
<keyword evidence="2" id="KW-0378">Hydrolase</keyword>
<dbReference type="PANTHER" id="PTHR35400:SF3">
    <property type="entry name" value="SLL1072 PROTEIN"/>
    <property type="match status" value="1"/>
</dbReference>
<keyword evidence="3" id="KW-1185">Reference proteome</keyword>
<accession>A0ABU2NV87</accession>
<dbReference type="PANTHER" id="PTHR35400">
    <property type="entry name" value="SLR1083 PROTEIN"/>
    <property type="match status" value="1"/>
</dbReference>
<gene>
    <name evidence="2" type="ORF">RM572_19250</name>
</gene>
<dbReference type="Gene3D" id="3.90.1570.10">
    <property type="entry name" value="tt1808, chain A"/>
    <property type="match status" value="1"/>
</dbReference>
<dbReference type="Pfam" id="PF05685">
    <property type="entry name" value="Uma2"/>
    <property type="match status" value="1"/>
</dbReference>
<proteinExistence type="predicted"/>
<dbReference type="EMBL" id="JAVREQ010000018">
    <property type="protein sequence ID" value="MDT0380894.1"/>
    <property type="molecule type" value="Genomic_DNA"/>
</dbReference>
<feature type="domain" description="Putative restriction endonuclease" evidence="1">
    <location>
        <begin position="28"/>
        <end position="187"/>
    </location>
</feature>